<dbReference type="EMBL" id="WTYT01000002">
    <property type="protein sequence ID" value="MXO65017.1"/>
    <property type="molecule type" value="Genomic_DNA"/>
</dbReference>
<dbReference type="InterPro" id="IPR020846">
    <property type="entry name" value="MFS_dom"/>
</dbReference>
<keyword evidence="2" id="KW-1003">Cell membrane</keyword>
<feature type="transmembrane region" description="Helical" evidence="6">
    <location>
        <begin position="386"/>
        <end position="405"/>
    </location>
</feature>
<keyword evidence="9" id="KW-1185">Reference proteome</keyword>
<evidence type="ECO:0000259" key="7">
    <source>
        <dbReference type="PROSITE" id="PS50850"/>
    </source>
</evidence>
<dbReference type="SUPFAM" id="SSF103473">
    <property type="entry name" value="MFS general substrate transporter"/>
    <property type="match status" value="1"/>
</dbReference>
<feature type="transmembrane region" description="Helical" evidence="6">
    <location>
        <begin position="263"/>
        <end position="284"/>
    </location>
</feature>
<evidence type="ECO:0000313" key="8">
    <source>
        <dbReference type="EMBL" id="MXO65017.1"/>
    </source>
</evidence>
<dbReference type="AlphaFoldDB" id="A0A6I4T277"/>
<evidence type="ECO:0000256" key="5">
    <source>
        <dbReference type="ARBA" id="ARBA00023136"/>
    </source>
</evidence>
<dbReference type="RefSeq" id="WP_160735462.1">
    <property type="nucleotide sequence ID" value="NZ_WTYT01000002.1"/>
</dbReference>
<sequence>MGAARDHSNPGTPQERRGILIATTVGNGLTTTPAVHAVFGTFLIPLSESFGWSRASISVVLAILAATCAVGYPIAGRFADRHGTRRMLLLGNVLFAASIAALALSNGSLALFYVTFTLIGIFGAIPSTPILSKVVAEWFPHNGGTALGFTAGVGNGIGSVIMPVAAALLITHYGWRAGYLGMGAIVLLAGLPVMYFLLRDAPGYGGANSHEDKPAIGRDDLDLKSALRYRSFWLIFVSLAAGAGILTAIFSHVVPILQDRGVGIGMGTTVLSVFALVGALWQIVSGRILEKVRGPLVLAPMYAMALAGLLLLEYGHGAPLLILAGVFLGVALGAQYSALRYLVMRYFGVGHFGVILGIMYSGVIVAQGILPVLFDASFDAWGSYRSAINIACVVLAVGTALLLWLPRYRLSEGRLAAS</sequence>
<evidence type="ECO:0000256" key="4">
    <source>
        <dbReference type="ARBA" id="ARBA00022989"/>
    </source>
</evidence>
<feature type="transmembrane region" description="Helical" evidence="6">
    <location>
        <begin position="55"/>
        <end position="75"/>
    </location>
</feature>
<dbReference type="PROSITE" id="PS50850">
    <property type="entry name" value="MFS"/>
    <property type="match status" value="1"/>
</dbReference>
<feature type="transmembrane region" description="Helical" evidence="6">
    <location>
        <begin position="87"/>
        <end position="104"/>
    </location>
</feature>
<name>A0A6I4T277_9SPHN</name>
<dbReference type="PANTHER" id="PTHR43124">
    <property type="entry name" value="PURINE EFFLUX PUMP PBUE"/>
    <property type="match status" value="1"/>
</dbReference>
<feature type="transmembrane region" description="Helical" evidence="6">
    <location>
        <begin position="144"/>
        <end position="171"/>
    </location>
</feature>
<dbReference type="InterPro" id="IPR050189">
    <property type="entry name" value="MFS_Efflux_Transporters"/>
</dbReference>
<reference evidence="8 9" key="1">
    <citation type="submission" date="2019-12" db="EMBL/GenBank/DDBJ databases">
        <title>Genomic-based taxomic classification of the family Erythrobacteraceae.</title>
        <authorList>
            <person name="Xu L."/>
        </authorList>
    </citation>
    <scope>NUCLEOTIDE SEQUENCE [LARGE SCALE GENOMIC DNA]</scope>
    <source>
        <strain evidence="8 9">LMG 29518</strain>
    </source>
</reference>
<dbReference type="Proteomes" id="UP000438476">
    <property type="component" value="Unassembled WGS sequence"/>
</dbReference>
<evidence type="ECO:0000256" key="2">
    <source>
        <dbReference type="ARBA" id="ARBA00022475"/>
    </source>
</evidence>
<accession>A0A6I4T277</accession>
<evidence type="ECO:0000256" key="3">
    <source>
        <dbReference type="ARBA" id="ARBA00022692"/>
    </source>
</evidence>
<evidence type="ECO:0000256" key="1">
    <source>
        <dbReference type="ARBA" id="ARBA00004651"/>
    </source>
</evidence>
<dbReference type="PANTHER" id="PTHR43124:SF3">
    <property type="entry name" value="CHLORAMPHENICOL EFFLUX PUMP RV0191"/>
    <property type="match status" value="1"/>
</dbReference>
<dbReference type="Gene3D" id="1.20.1250.20">
    <property type="entry name" value="MFS general substrate transporter like domains"/>
    <property type="match status" value="1"/>
</dbReference>
<dbReference type="GO" id="GO:0022857">
    <property type="term" value="F:transmembrane transporter activity"/>
    <property type="evidence" value="ECO:0007669"/>
    <property type="project" value="InterPro"/>
</dbReference>
<dbReference type="InterPro" id="IPR036259">
    <property type="entry name" value="MFS_trans_sf"/>
</dbReference>
<organism evidence="8 9">
    <name type="scientific">Altericroceibacterium endophyticum</name>
    <dbReference type="NCBI Taxonomy" id="1808508"/>
    <lineage>
        <taxon>Bacteria</taxon>
        <taxon>Pseudomonadati</taxon>
        <taxon>Pseudomonadota</taxon>
        <taxon>Alphaproteobacteria</taxon>
        <taxon>Sphingomonadales</taxon>
        <taxon>Erythrobacteraceae</taxon>
        <taxon>Altericroceibacterium</taxon>
    </lineage>
</organism>
<dbReference type="InterPro" id="IPR011701">
    <property type="entry name" value="MFS"/>
</dbReference>
<feature type="transmembrane region" description="Helical" evidence="6">
    <location>
        <begin position="351"/>
        <end position="374"/>
    </location>
</feature>
<feature type="domain" description="Major facilitator superfamily (MFS) profile" evidence="7">
    <location>
        <begin position="19"/>
        <end position="409"/>
    </location>
</feature>
<gene>
    <name evidence="8" type="ORF">GRI91_04550</name>
</gene>
<dbReference type="GO" id="GO:0005886">
    <property type="term" value="C:plasma membrane"/>
    <property type="evidence" value="ECO:0007669"/>
    <property type="project" value="UniProtKB-SubCell"/>
</dbReference>
<proteinExistence type="predicted"/>
<dbReference type="OrthoDB" id="9796632at2"/>
<keyword evidence="4 6" id="KW-1133">Transmembrane helix</keyword>
<feature type="transmembrane region" description="Helical" evidence="6">
    <location>
        <begin position="320"/>
        <end position="339"/>
    </location>
</feature>
<comment type="subcellular location">
    <subcellularLocation>
        <location evidence="1">Cell membrane</location>
        <topology evidence="1">Multi-pass membrane protein</topology>
    </subcellularLocation>
</comment>
<comment type="caution">
    <text evidence="8">The sequence shown here is derived from an EMBL/GenBank/DDBJ whole genome shotgun (WGS) entry which is preliminary data.</text>
</comment>
<feature type="transmembrane region" description="Helical" evidence="6">
    <location>
        <begin position="296"/>
        <end position="314"/>
    </location>
</feature>
<feature type="transmembrane region" description="Helical" evidence="6">
    <location>
        <begin position="110"/>
        <end position="132"/>
    </location>
</feature>
<feature type="transmembrane region" description="Helical" evidence="6">
    <location>
        <begin position="177"/>
        <end position="198"/>
    </location>
</feature>
<keyword evidence="5 6" id="KW-0472">Membrane</keyword>
<keyword evidence="3 6" id="KW-0812">Transmembrane</keyword>
<evidence type="ECO:0000256" key="6">
    <source>
        <dbReference type="SAM" id="Phobius"/>
    </source>
</evidence>
<dbReference type="Pfam" id="PF07690">
    <property type="entry name" value="MFS_1"/>
    <property type="match status" value="1"/>
</dbReference>
<evidence type="ECO:0000313" key="9">
    <source>
        <dbReference type="Proteomes" id="UP000438476"/>
    </source>
</evidence>
<protein>
    <submittedName>
        <fullName evidence="8">MFS transporter</fullName>
    </submittedName>
</protein>
<feature type="transmembrane region" description="Helical" evidence="6">
    <location>
        <begin position="232"/>
        <end position="257"/>
    </location>
</feature>